<dbReference type="EMBL" id="JACCDD010000001">
    <property type="protein sequence ID" value="NYS43443.1"/>
    <property type="molecule type" value="Genomic_DNA"/>
</dbReference>
<organism evidence="7 8">
    <name type="scientific">Vreelandella zhaodongensis</name>
    <name type="common">Halomonas zhaodongensis</name>
    <dbReference type="NCBI Taxonomy" id="1176240"/>
    <lineage>
        <taxon>Bacteria</taxon>
        <taxon>Pseudomonadati</taxon>
        <taxon>Pseudomonadota</taxon>
        <taxon>Gammaproteobacteria</taxon>
        <taxon>Oceanospirillales</taxon>
        <taxon>Halomonadaceae</taxon>
        <taxon>Vreelandella</taxon>
    </lineage>
</organism>
<accession>A0ABX2SME0</accession>
<dbReference type="Proteomes" id="UP000528918">
    <property type="component" value="Unassembled WGS sequence"/>
</dbReference>
<evidence type="ECO:0000256" key="4">
    <source>
        <dbReference type="ARBA" id="ARBA00022679"/>
    </source>
</evidence>
<keyword evidence="4 7" id="KW-0808">Transferase</keyword>
<dbReference type="InterPro" id="IPR005814">
    <property type="entry name" value="Aminotrans_3"/>
</dbReference>
<dbReference type="InterPro" id="IPR015424">
    <property type="entry name" value="PyrdxlP-dep_Trfase"/>
</dbReference>
<name>A0ABX2SME0_VREZH</name>
<keyword evidence="8" id="KW-1185">Reference proteome</keyword>
<proteinExistence type="inferred from homology"/>
<keyword evidence="3 7" id="KW-0032">Aminotransferase</keyword>
<comment type="similarity">
    <text evidence="2 6">Belongs to the class-III pyridoxal-phosphate-dependent aminotransferase family.</text>
</comment>
<dbReference type="Gene3D" id="3.40.640.10">
    <property type="entry name" value="Type I PLP-dependent aspartate aminotransferase-like (Major domain)"/>
    <property type="match status" value="1"/>
</dbReference>
<evidence type="ECO:0000256" key="6">
    <source>
        <dbReference type="RuleBase" id="RU003560"/>
    </source>
</evidence>
<dbReference type="PANTHER" id="PTHR11986">
    <property type="entry name" value="AMINOTRANSFERASE CLASS III"/>
    <property type="match status" value="1"/>
</dbReference>
<dbReference type="InterPro" id="IPR015421">
    <property type="entry name" value="PyrdxlP-dep_Trfase_major"/>
</dbReference>
<dbReference type="NCBIfam" id="TIGR00700">
    <property type="entry name" value="GABAtrnsam"/>
    <property type="match status" value="1"/>
</dbReference>
<evidence type="ECO:0000256" key="5">
    <source>
        <dbReference type="ARBA" id="ARBA00022898"/>
    </source>
</evidence>
<dbReference type="InterPro" id="IPR050103">
    <property type="entry name" value="Class-III_PLP-dep_AT"/>
</dbReference>
<dbReference type="Pfam" id="PF00202">
    <property type="entry name" value="Aminotran_3"/>
    <property type="match status" value="1"/>
</dbReference>
<dbReference type="InterPro" id="IPR049704">
    <property type="entry name" value="Aminotrans_3_PPA_site"/>
</dbReference>
<sequence length="423" mass="45144">MSNAQLNELKQKYVANGAASPATQFADRAENAIIWDADGNRIIDFAGGIGVLNIGHCHPKVVEAVREQLGRVMHTCQTVIPYEGYVKVAEKLSQLTPVRGHAKVMLVNSGAEALENAVKVARAATGKNNVICFDGGYHGRTFMTMAMNGKVAPYSADFGSMPGNVFRAPYPVPFHGVSEEDALRGLKMTLKTDANPKDTAAIVIEPVLGEGGFYPAPASFLKAVREICDEHGMLMIVDEVQSGFGRTGKLFAIEHSGVQPDIITMAKSMAGGMPISALVGTAEHMDASGPNSLGGTYSGSPVSCAAVLAVLEVLEEEKILEKSQALGEVLGQRFTQWQQRFGCVENVRHLGSMAALDIVSADQAPDAELAAALCRRAREKGLILLSCGLYGNTIRFLMPVTIEDNILEEGLAIVEELLEEVTA</sequence>
<evidence type="ECO:0000256" key="1">
    <source>
        <dbReference type="ARBA" id="ARBA00001933"/>
    </source>
</evidence>
<dbReference type="GO" id="GO:0034386">
    <property type="term" value="F:4-aminobutyrate:2-oxoglutarate transaminase activity"/>
    <property type="evidence" value="ECO:0007669"/>
    <property type="project" value="UniProtKB-EC"/>
</dbReference>
<evidence type="ECO:0000313" key="8">
    <source>
        <dbReference type="Proteomes" id="UP000528918"/>
    </source>
</evidence>
<reference evidence="7 8" key="1">
    <citation type="journal article" date="2013" name="Antonie Van Leeuwenhoek">
        <title>Halomonas zhaodongensis sp. nov., a slightly halophilic bacterium isolated from saline-alkaline soils in Zhaodong, China.</title>
        <authorList>
            <person name="Jiang J."/>
            <person name="Pan Y."/>
            <person name="Meng L."/>
            <person name="Hu S."/>
            <person name="Zhang X."/>
            <person name="Hu B."/>
            <person name="Meng J."/>
            <person name="Li C."/>
            <person name="Huang H."/>
            <person name="Wang K."/>
            <person name="Su T."/>
        </authorList>
    </citation>
    <scope>NUCLEOTIDE SEQUENCE [LARGE SCALE GENOMIC DNA]</scope>
    <source>
        <strain evidence="7 8">NEAU-ST10-25</strain>
    </source>
</reference>
<dbReference type="SUPFAM" id="SSF53383">
    <property type="entry name" value="PLP-dependent transferases"/>
    <property type="match status" value="1"/>
</dbReference>
<protein>
    <submittedName>
        <fullName evidence="7">4-aminobutyrate--2-oxoglutarate transaminase</fullName>
        <ecNumber evidence="7">2.6.1.19</ecNumber>
    </submittedName>
</protein>
<dbReference type="EC" id="2.6.1.19" evidence="7"/>
<comment type="cofactor">
    <cofactor evidence="1">
        <name>pyridoxal 5'-phosphate</name>
        <dbReference type="ChEBI" id="CHEBI:597326"/>
    </cofactor>
</comment>
<comment type="caution">
    <text evidence="7">The sequence shown here is derived from an EMBL/GenBank/DDBJ whole genome shotgun (WGS) entry which is preliminary data.</text>
</comment>
<dbReference type="InterPro" id="IPR015422">
    <property type="entry name" value="PyrdxlP-dep_Trfase_small"/>
</dbReference>
<dbReference type="InterPro" id="IPR004632">
    <property type="entry name" value="4NH2But_aminotransferase_bac"/>
</dbReference>
<gene>
    <name evidence="7" type="primary">gabT</name>
    <name evidence="7" type="ORF">HZS79_00620</name>
</gene>
<dbReference type="CDD" id="cd00610">
    <property type="entry name" value="OAT_like"/>
    <property type="match status" value="1"/>
</dbReference>
<dbReference type="PROSITE" id="PS00600">
    <property type="entry name" value="AA_TRANSFER_CLASS_3"/>
    <property type="match status" value="1"/>
</dbReference>
<dbReference type="RefSeq" id="WP_179927048.1">
    <property type="nucleotide sequence ID" value="NZ_JACCDD010000001.1"/>
</dbReference>
<evidence type="ECO:0000313" key="7">
    <source>
        <dbReference type="EMBL" id="NYS43443.1"/>
    </source>
</evidence>
<dbReference type="Gene3D" id="3.90.1150.10">
    <property type="entry name" value="Aspartate Aminotransferase, domain 1"/>
    <property type="match status" value="1"/>
</dbReference>
<dbReference type="PIRSF" id="PIRSF000521">
    <property type="entry name" value="Transaminase_4ab_Lys_Orn"/>
    <property type="match status" value="1"/>
</dbReference>
<dbReference type="PANTHER" id="PTHR11986:SF58">
    <property type="entry name" value="LEUCINE_METHIONINE RACEMASE"/>
    <property type="match status" value="1"/>
</dbReference>
<evidence type="ECO:0000256" key="3">
    <source>
        <dbReference type="ARBA" id="ARBA00022576"/>
    </source>
</evidence>
<evidence type="ECO:0000256" key="2">
    <source>
        <dbReference type="ARBA" id="ARBA00008954"/>
    </source>
</evidence>
<keyword evidence="5 6" id="KW-0663">Pyridoxal phosphate</keyword>